<keyword evidence="2" id="KW-1185">Reference proteome</keyword>
<evidence type="ECO:0000313" key="2">
    <source>
        <dbReference type="Proteomes" id="UP001230496"/>
    </source>
</evidence>
<proteinExistence type="predicted"/>
<protein>
    <submittedName>
        <fullName evidence="1">Uncharacterized protein</fullName>
    </submittedName>
</protein>
<dbReference type="KEGG" id="msaa:QYS49_39795"/>
<evidence type="ECO:0000313" key="1">
    <source>
        <dbReference type="EMBL" id="WMN11859.1"/>
    </source>
</evidence>
<dbReference type="AlphaFoldDB" id="A0AA51NBB1"/>
<dbReference type="RefSeq" id="WP_308349574.1">
    <property type="nucleotide sequence ID" value="NZ_CP129971.1"/>
</dbReference>
<accession>A0AA51NBB1</accession>
<reference evidence="1 2" key="1">
    <citation type="submission" date="2023-08" db="EMBL/GenBank/DDBJ databases">
        <title>Comparative genomics and taxonomic characterization of three novel marine species of genus Marivirga.</title>
        <authorList>
            <person name="Muhammad N."/>
            <person name="Kim S.-G."/>
        </authorList>
    </citation>
    <scope>NUCLEOTIDE SEQUENCE [LARGE SCALE GENOMIC DNA]</scope>
    <source>
        <strain evidence="1 2">BDSF4-3</strain>
    </source>
</reference>
<organism evidence="1 2">
    <name type="scientific">Marivirga salinarum</name>
    <dbReference type="NCBI Taxonomy" id="3059078"/>
    <lineage>
        <taxon>Bacteria</taxon>
        <taxon>Pseudomonadati</taxon>
        <taxon>Bacteroidota</taxon>
        <taxon>Cytophagia</taxon>
        <taxon>Cytophagales</taxon>
        <taxon>Marivirgaceae</taxon>
        <taxon>Marivirga</taxon>
    </lineage>
</organism>
<name>A0AA51NBB1_9BACT</name>
<dbReference type="EMBL" id="CP129971">
    <property type="protein sequence ID" value="WMN11859.1"/>
    <property type="molecule type" value="Genomic_DNA"/>
</dbReference>
<gene>
    <name evidence="1" type="ORF">QYS49_39795</name>
</gene>
<sequence length="62" mass="7125">MVWIVSDKTNNGSESSANFKQALSFMEAGFRLMDTMTFKKPSKDASGNNSIYWYGFKYMCVY</sequence>
<dbReference type="Proteomes" id="UP001230496">
    <property type="component" value="Chromosome"/>
</dbReference>